<evidence type="ECO:0000256" key="1">
    <source>
        <dbReference type="ARBA" id="ARBA00004651"/>
    </source>
</evidence>
<dbReference type="InterPro" id="IPR011527">
    <property type="entry name" value="ABC1_TM_dom"/>
</dbReference>
<dbReference type="CDD" id="cd03228">
    <property type="entry name" value="ABCC_MRP_Like"/>
    <property type="match status" value="1"/>
</dbReference>
<dbReference type="InterPro" id="IPR003439">
    <property type="entry name" value="ABC_transporter-like_ATP-bd"/>
</dbReference>
<dbReference type="GO" id="GO:0005886">
    <property type="term" value="C:plasma membrane"/>
    <property type="evidence" value="ECO:0007669"/>
    <property type="project" value="UniProtKB-SubCell"/>
</dbReference>
<dbReference type="Gene3D" id="1.20.1560.10">
    <property type="entry name" value="ABC transporter type 1, transmembrane domain"/>
    <property type="match status" value="1"/>
</dbReference>
<feature type="domain" description="ABC transmembrane type-1" evidence="9">
    <location>
        <begin position="57"/>
        <end position="295"/>
    </location>
</feature>
<dbReference type="PROSITE" id="PS00211">
    <property type="entry name" value="ABC_TRANSPORTER_1"/>
    <property type="match status" value="1"/>
</dbReference>
<dbReference type="SMART" id="SM00382">
    <property type="entry name" value="AAA"/>
    <property type="match status" value="1"/>
</dbReference>
<dbReference type="Gene3D" id="3.40.50.300">
    <property type="entry name" value="P-loop containing nucleotide triphosphate hydrolases"/>
    <property type="match status" value="1"/>
</dbReference>
<evidence type="ECO:0000256" key="2">
    <source>
        <dbReference type="ARBA" id="ARBA00022692"/>
    </source>
</evidence>
<protein>
    <submittedName>
        <fullName evidence="10">ABC transporter</fullName>
    </submittedName>
</protein>
<keyword evidence="6 7" id="KW-0472">Membrane</keyword>
<feature type="transmembrane region" description="Helical" evidence="7">
    <location>
        <begin position="53"/>
        <end position="71"/>
    </location>
</feature>
<keyword evidence="2 7" id="KW-0812">Transmembrane</keyword>
<evidence type="ECO:0000313" key="10">
    <source>
        <dbReference type="EMBL" id="OKL53684.1"/>
    </source>
</evidence>
<dbReference type="AlphaFoldDB" id="A0A1Q5Q1D8"/>
<dbReference type="PANTHER" id="PTHR24221:SF654">
    <property type="entry name" value="ATP-BINDING CASSETTE SUB-FAMILY B MEMBER 6"/>
    <property type="match status" value="1"/>
</dbReference>
<evidence type="ECO:0000256" key="3">
    <source>
        <dbReference type="ARBA" id="ARBA00022741"/>
    </source>
</evidence>
<dbReference type="InterPro" id="IPR017871">
    <property type="entry name" value="ABC_transporter-like_CS"/>
</dbReference>
<evidence type="ECO:0000256" key="4">
    <source>
        <dbReference type="ARBA" id="ARBA00022840"/>
    </source>
</evidence>
<name>A0A1Q5Q1D8_9ACTO</name>
<dbReference type="InterPro" id="IPR003593">
    <property type="entry name" value="AAA+_ATPase"/>
</dbReference>
<dbReference type="PROSITE" id="PS50893">
    <property type="entry name" value="ABC_TRANSPORTER_2"/>
    <property type="match status" value="1"/>
</dbReference>
<accession>A0A1Q5Q1D8</accession>
<comment type="subcellular location">
    <subcellularLocation>
        <location evidence="1">Cell membrane</location>
        <topology evidence="1">Multi-pass membrane protein</topology>
    </subcellularLocation>
</comment>
<dbReference type="EMBL" id="MQVR01000045">
    <property type="protein sequence ID" value="OKL53684.1"/>
    <property type="molecule type" value="Genomic_DNA"/>
</dbReference>
<reference evidence="11" key="1">
    <citation type="submission" date="2016-12" db="EMBL/GenBank/DDBJ databases">
        <authorList>
            <person name="Meng X."/>
        </authorList>
    </citation>
    <scope>NUCLEOTIDE SEQUENCE [LARGE SCALE GENOMIC DNA]</scope>
    <source>
        <strain evidence="11">DSM 19116</strain>
    </source>
</reference>
<evidence type="ECO:0000256" key="7">
    <source>
        <dbReference type="SAM" id="Phobius"/>
    </source>
</evidence>
<feature type="transmembrane region" description="Helical" evidence="7">
    <location>
        <begin position="155"/>
        <end position="172"/>
    </location>
</feature>
<dbReference type="SUPFAM" id="SSF52540">
    <property type="entry name" value="P-loop containing nucleoside triphosphate hydrolases"/>
    <property type="match status" value="1"/>
</dbReference>
<dbReference type="GO" id="GO:0005524">
    <property type="term" value="F:ATP binding"/>
    <property type="evidence" value="ECO:0007669"/>
    <property type="project" value="UniProtKB-KW"/>
</dbReference>
<proteinExistence type="predicted"/>
<evidence type="ECO:0000259" key="9">
    <source>
        <dbReference type="PROSITE" id="PS50929"/>
    </source>
</evidence>
<keyword evidence="4" id="KW-0067">ATP-binding</keyword>
<dbReference type="PROSITE" id="PS50929">
    <property type="entry name" value="ABC_TM1F"/>
    <property type="match status" value="1"/>
</dbReference>
<organism evidence="10 11">
    <name type="scientific">Bowdeniella nasicola</name>
    <dbReference type="NCBI Taxonomy" id="208480"/>
    <lineage>
        <taxon>Bacteria</taxon>
        <taxon>Bacillati</taxon>
        <taxon>Actinomycetota</taxon>
        <taxon>Actinomycetes</taxon>
        <taxon>Actinomycetales</taxon>
        <taxon>Actinomycetaceae</taxon>
        <taxon>Bowdeniella</taxon>
    </lineage>
</organism>
<dbReference type="GO" id="GO:0016887">
    <property type="term" value="F:ATP hydrolysis activity"/>
    <property type="evidence" value="ECO:0007669"/>
    <property type="project" value="InterPro"/>
</dbReference>
<feature type="domain" description="ABC transporter" evidence="8">
    <location>
        <begin position="321"/>
        <end position="530"/>
    </location>
</feature>
<comment type="caution">
    <text evidence="10">The sequence shown here is derived from an EMBL/GenBank/DDBJ whole genome shotgun (WGS) entry which is preliminary data.</text>
</comment>
<gene>
    <name evidence="10" type="ORF">BSZ39_08095</name>
</gene>
<dbReference type="SUPFAM" id="SSF90123">
    <property type="entry name" value="ABC transporter transmembrane region"/>
    <property type="match status" value="1"/>
</dbReference>
<sequence>MTSAAPRRDGTTAVFPGQARRRLLGIGMGWALVGLAEATAYTVLALAVAHRGGILPVLVAAACALIATVLCSRSGYLAGARVAGDLYAALGGALARTKLAWFTADHRALVTRVAGLGVPSLMGLPAHQLQTFILAPLVPLLLLGGIAIVSGPIPALLTAGLLIVALLAQFVAQRRLAHADADRHRAEHAATAATLELVDHLELLRTAAPPARGLQRAERAWSAQERAMSRTNGAAAPATFVSALAGVLPLAGVCVYLAATGGFADPLAALALLVLTGRASAPLDELALAGVSISELRATVSAYGEVVAAPSLPLATGGRAPRDNAIELRGVVQPPALDGVSATIPEGARVHVAGPSGAGKSTLLGLLMRFDDPARGEITLGGVPLAELAEHELAGRIAYVSQDPVVFSGTLASNIRIGRPEADDDQVARAARLAGLDGVVDCDAEGIHQQVGRHGAALSGGERQRLALARALVKDAPVLILDEATSALDMDTERGIATRLADTAATVVFVTHRDPGIWSPDHTIDLNGGAR</sequence>
<dbReference type="OrthoDB" id="9806127at2"/>
<dbReference type="PANTHER" id="PTHR24221">
    <property type="entry name" value="ATP-BINDING CASSETTE SUB-FAMILY B"/>
    <property type="match status" value="1"/>
</dbReference>
<dbReference type="InterPro" id="IPR027417">
    <property type="entry name" value="P-loop_NTPase"/>
</dbReference>
<feature type="transmembrane region" description="Helical" evidence="7">
    <location>
        <begin position="23"/>
        <end position="47"/>
    </location>
</feature>
<evidence type="ECO:0000256" key="6">
    <source>
        <dbReference type="ARBA" id="ARBA00023136"/>
    </source>
</evidence>
<evidence type="ECO:0000259" key="8">
    <source>
        <dbReference type="PROSITE" id="PS50893"/>
    </source>
</evidence>
<dbReference type="InterPro" id="IPR039421">
    <property type="entry name" value="Type_1_exporter"/>
</dbReference>
<keyword evidence="11" id="KW-1185">Reference proteome</keyword>
<dbReference type="Proteomes" id="UP000185628">
    <property type="component" value="Unassembled WGS sequence"/>
</dbReference>
<evidence type="ECO:0000313" key="11">
    <source>
        <dbReference type="Proteomes" id="UP000185628"/>
    </source>
</evidence>
<feature type="transmembrane region" description="Helical" evidence="7">
    <location>
        <begin position="234"/>
        <end position="259"/>
    </location>
</feature>
<dbReference type="GO" id="GO:0140359">
    <property type="term" value="F:ABC-type transporter activity"/>
    <property type="evidence" value="ECO:0007669"/>
    <property type="project" value="InterPro"/>
</dbReference>
<keyword evidence="3" id="KW-0547">Nucleotide-binding</keyword>
<dbReference type="InterPro" id="IPR036640">
    <property type="entry name" value="ABC1_TM_sf"/>
</dbReference>
<dbReference type="RefSeq" id="WP_073716849.1">
    <property type="nucleotide sequence ID" value="NZ_MQVR01000045.1"/>
</dbReference>
<keyword evidence="5 7" id="KW-1133">Transmembrane helix</keyword>
<evidence type="ECO:0000256" key="5">
    <source>
        <dbReference type="ARBA" id="ARBA00022989"/>
    </source>
</evidence>
<dbReference type="Pfam" id="PF00005">
    <property type="entry name" value="ABC_tran"/>
    <property type="match status" value="1"/>
</dbReference>